<feature type="binding site" evidence="6">
    <location>
        <position position="43"/>
    </location>
    <ligand>
        <name>ATP</name>
        <dbReference type="ChEBI" id="CHEBI:30616"/>
    </ligand>
</feature>
<gene>
    <name evidence="9" type="ORF">TRFO_01839</name>
</gene>
<comment type="caution">
    <text evidence="9">The sequence shown here is derived from an EMBL/GenBank/DDBJ whole genome shotgun (WGS) entry which is preliminary data.</text>
</comment>
<evidence type="ECO:0000256" key="5">
    <source>
        <dbReference type="ARBA" id="ARBA00022840"/>
    </source>
</evidence>
<dbReference type="SMART" id="SM00220">
    <property type="entry name" value="S_TKc"/>
    <property type="match status" value="1"/>
</dbReference>
<dbReference type="SUPFAM" id="SSF56112">
    <property type="entry name" value="Protein kinase-like (PK-like)"/>
    <property type="match status" value="1"/>
</dbReference>
<evidence type="ECO:0000256" key="4">
    <source>
        <dbReference type="ARBA" id="ARBA00022777"/>
    </source>
</evidence>
<dbReference type="Pfam" id="PF00069">
    <property type="entry name" value="Pkinase"/>
    <property type="match status" value="1"/>
</dbReference>
<dbReference type="Gene3D" id="1.10.510.10">
    <property type="entry name" value="Transferase(Phosphotransferase) domain 1"/>
    <property type="match status" value="1"/>
</dbReference>
<keyword evidence="2" id="KW-0808">Transferase</keyword>
<dbReference type="AlphaFoldDB" id="A0A1J4JK77"/>
<evidence type="ECO:0000256" key="1">
    <source>
        <dbReference type="ARBA" id="ARBA00022527"/>
    </source>
</evidence>
<dbReference type="OrthoDB" id="266718at2759"/>
<proteinExistence type="inferred from homology"/>
<evidence type="ECO:0000259" key="8">
    <source>
        <dbReference type="PROSITE" id="PS50011"/>
    </source>
</evidence>
<evidence type="ECO:0000256" key="3">
    <source>
        <dbReference type="ARBA" id="ARBA00022741"/>
    </source>
</evidence>
<keyword evidence="4 9" id="KW-0418">Kinase</keyword>
<dbReference type="PANTHER" id="PTHR24346:SF82">
    <property type="entry name" value="KP78A-RELATED"/>
    <property type="match status" value="1"/>
</dbReference>
<accession>A0A1J4JK77</accession>
<dbReference type="InterPro" id="IPR008271">
    <property type="entry name" value="Ser/Thr_kinase_AS"/>
</dbReference>
<sequence>MTLDPEEKNYIGDYELFDLIGKGTFASVWEGAHRIIRCPVAIKQFILDQIDQFSAQDVLSTMEREVMIMKMLDYPFIVGFYDIIRTDKSIFIVMELADEGTLLEHINKSGPLNEDTIREIFAQIIAVIQYLHNEKRIIHRDLKAENVLLDQYHNIRIIDFGLSNILNQGTSYLNTACGSPGMYHLLFEN</sequence>
<dbReference type="GO" id="GO:0004674">
    <property type="term" value="F:protein serine/threonine kinase activity"/>
    <property type="evidence" value="ECO:0007669"/>
    <property type="project" value="UniProtKB-KW"/>
</dbReference>
<dbReference type="GeneID" id="94825045"/>
<reference evidence="9" key="1">
    <citation type="submission" date="2016-10" db="EMBL/GenBank/DDBJ databases">
        <authorList>
            <person name="Benchimol M."/>
            <person name="Almeida L.G."/>
            <person name="Vasconcelos A.T."/>
            <person name="Perreira-Neves A."/>
            <person name="Rosa I.A."/>
            <person name="Tasca T."/>
            <person name="Bogo M.R."/>
            <person name="de Souza W."/>
        </authorList>
    </citation>
    <scope>NUCLEOTIDE SEQUENCE [LARGE SCALE GENOMIC DNA]</scope>
    <source>
        <strain evidence="9">K</strain>
    </source>
</reference>
<feature type="domain" description="Protein kinase" evidence="8">
    <location>
        <begin position="14"/>
        <end position="189"/>
    </location>
</feature>
<dbReference type="EMBL" id="MLAK01001037">
    <property type="protein sequence ID" value="OHS98791.1"/>
    <property type="molecule type" value="Genomic_DNA"/>
</dbReference>
<dbReference type="Proteomes" id="UP000179807">
    <property type="component" value="Unassembled WGS sequence"/>
</dbReference>
<keyword evidence="3 6" id="KW-0547">Nucleotide-binding</keyword>
<dbReference type="InterPro" id="IPR000719">
    <property type="entry name" value="Prot_kinase_dom"/>
</dbReference>
<dbReference type="GO" id="GO:0035556">
    <property type="term" value="P:intracellular signal transduction"/>
    <property type="evidence" value="ECO:0007669"/>
    <property type="project" value="TreeGrafter"/>
</dbReference>
<dbReference type="PANTHER" id="PTHR24346">
    <property type="entry name" value="MAP/MICROTUBULE AFFINITY-REGULATING KINASE"/>
    <property type="match status" value="1"/>
</dbReference>
<name>A0A1J4JK77_9EUKA</name>
<evidence type="ECO:0000313" key="9">
    <source>
        <dbReference type="EMBL" id="OHS98791.1"/>
    </source>
</evidence>
<keyword evidence="5 6" id="KW-0067">ATP-binding</keyword>
<evidence type="ECO:0000313" key="10">
    <source>
        <dbReference type="Proteomes" id="UP000179807"/>
    </source>
</evidence>
<protein>
    <submittedName>
        <fullName evidence="9">CAMK family protein kinase</fullName>
    </submittedName>
</protein>
<dbReference type="PROSITE" id="PS00107">
    <property type="entry name" value="PROTEIN_KINASE_ATP"/>
    <property type="match status" value="1"/>
</dbReference>
<keyword evidence="1 7" id="KW-0723">Serine/threonine-protein kinase</keyword>
<dbReference type="PROSITE" id="PS50011">
    <property type="entry name" value="PROTEIN_KINASE_DOM"/>
    <property type="match status" value="1"/>
</dbReference>
<keyword evidence="10" id="KW-1185">Reference proteome</keyword>
<dbReference type="PROSITE" id="PS00108">
    <property type="entry name" value="PROTEIN_KINASE_ST"/>
    <property type="match status" value="1"/>
</dbReference>
<evidence type="ECO:0000256" key="6">
    <source>
        <dbReference type="PROSITE-ProRule" id="PRU10141"/>
    </source>
</evidence>
<dbReference type="InterPro" id="IPR017441">
    <property type="entry name" value="Protein_kinase_ATP_BS"/>
</dbReference>
<evidence type="ECO:0000256" key="2">
    <source>
        <dbReference type="ARBA" id="ARBA00022679"/>
    </source>
</evidence>
<dbReference type="InterPro" id="IPR011009">
    <property type="entry name" value="Kinase-like_dom_sf"/>
</dbReference>
<dbReference type="RefSeq" id="XP_068351928.1">
    <property type="nucleotide sequence ID" value="XM_068490341.1"/>
</dbReference>
<dbReference type="GO" id="GO:0005524">
    <property type="term" value="F:ATP binding"/>
    <property type="evidence" value="ECO:0007669"/>
    <property type="project" value="UniProtKB-UniRule"/>
</dbReference>
<evidence type="ECO:0000256" key="7">
    <source>
        <dbReference type="RuleBase" id="RU000304"/>
    </source>
</evidence>
<dbReference type="VEuPathDB" id="TrichDB:TRFO_01839"/>
<dbReference type="GO" id="GO:0005737">
    <property type="term" value="C:cytoplasm"/>
    <property type="evidence" value="ECO:0007669"/>
    <property type="project" value="TreeGrafter"/>
</dbReference>
<organism evidence="9 10">
    <name type="scientific">Tritrichomonas foetus</name>
    <dbReference type="NCBI Taxonomy" id="1144522"/>
    <lineage>
        <taxon>Eukaryota</taxon>
        <taxon>Metamonada</taxon>
        <taxon>Parabasalia</taxon>
        <taxon>Tritrichomonadida</taxon>
        <taxon>Tritrichomonadidae</taxon>
        <taxon>Tritrichomonas</taxon>
    </lineage>
</organism>
<comment type="similarity">
    <text evidence="7">Belongs to the protein kinase superfamily.</text>
</comment>